<dbReference type="eggNOG" id="COG3745">
    <property type="taxonomic scope" value="Bacteria"/>
</dbReference>
<dbReference type="STRING" id="266940.Krad_3695"/>
<dbReference type="EMBL" id="CP000750">
    <property type="protein sequence ID" value="ABS05158.1"/>
    <property type="molecule type" value="Genomic_DNA"/>
</dbReference>
<dbReference type="SMART" id="SM00858">
    <property type="entry name" value="SAF"/>
    <property type="match status" value="1"/>
</dbReference>
<reference evidence="3" key="1">
    <citation type="journal article" date="2008" name="PLoS ONE">
        <title>Survival in nuclear waste, extreme resistance, and potential applications gleaned from the genome sequence of Kineococcus radiotolerans SRS30216.</title>
        <authorList>
            <person name="Bagwell C.E."/>
            <person name="Bhat S."/>
            <person name="Hawkins G.M."/>
            <person name="Smith B.W."/>
            <person name="Biswas T."/>
            <person name="Hoover T.R."/>
            <person name="Saunders E."/>
            <person name="Han C.S."/>
            <person name="Tsodikov O.V."/>
            <person name="Shimkets L.J."/>
        </authorList>
    </citation>
    <scope>NUCLEOTIDE SEQUENCE [LARGE SCALE GENOMIC DNA]</scope>
    <source>
        <strain evidence="3">ATCC BAA-149 / DSM 14245 / SRS30216</strain>
    </source>
</reference>
<dbReference type="KEGG" id="kra:Krad_3695"/>
<dbReference type="InterPro" id="IPR006311">
    <property type="entry name" value="TAT_signal"/>
</dbReference>
<organism evidence="2 3">
    <name type="scientific">Kineococcus radiotolerans (strain ATCC BAA-149 / DSM 14245 / SRS30216)</name>
    <dbReference type="NCBI Taxonomy" id="266940"/>
    <lineage>
        <taxon>Bacteria</taxon>
        <taxon>Bacillati</taxon>
        <taxon>Actinomycetota</taxon>
        <taxon>Actinomycetes</taxon>
        <taxon>Kineosporiales</taxon>
        <taxon>Kineosporiaceae</taxon>
        <taxon>Kineococcus</taxon>
    </lineage>
</organism>
<dbReference type="PROSITE" id="PS51318">
    <property type="entry name" value="TAT"/>
    <property type="match status" value="1"/>
</dbReference>
<dbReference type="OrthoDB" id="4808509at2"/>
<dbReference type="Proteomes" id="UP000001116">
    <property type="component" value="Chromosome"/>
</dbReference>
<dbReference type="Pfam" id="PF08666">
    <property type="entry name" value="SAF"/>
    <property type="match status" value="1"/>
</dbReference>
<proteinExistence type="predicted"/>
<feature type="domain" description="SAF" evidence="1">
    <location>
        <begin position="53"/>
        <end position="114"/>
    </location>
</feature>
<evidence type="ECO:0000313" key="2">
    <source>
        <dbReference type="EMBL" id="ABS05158.1"/>
    </source>
</evidence>
<dbReference type="RefSeq" id="WP_012086570.1">
    <property type="nucleotide sequence ID" value="NC_009664.2"/>
</dbReference>
<name>A6WEB9_KINRD</name>
<protein>
    <submittedName>
        <fullName evidence="2">SAF domain protein</fullName>
    </submittedName>
</protein>
<accession>A6WEB9</accession>
<evidence type="ECO:0000259" key="1">
    <source>
        <dbReference type="SMART" id="SM00858"/>
    </source>
</evidence>
<keyword evidence="3" id="KW-1185">Reference proteome</keyword>
<dbReference type="AlphaFoldDB" id="A6WEB9"/>
<dbReference type="HOGENOM" id="CLU_088190_4_0_11"/>
<dbReference type="InterPro" id="IPR013974">
    <property type="entry name" value="SAF"/>
</dbReference>
<sequence length="224" mass="22180">MPLPTPRATARTAVGPWSRRRRRLARRWLAAGLVAAAGGAAVATLAPAAPATSPALVAVRDLPVGAVLGPGDVREVQRPGETLPDGLLDRTRLTGAVLAGPVRRGEVLTDARAADASVLTGQPAGTLAVTVDVGDPAVLAGLGPGVHVDVLARTEDPLTGAATGAERIATDVVVLRVPPARTATGLLGGTPGSSATSVLVAVEPATATRVTAAAGRTVVAVRGA</sequence>
<evidence type="ECO:0000313" key="3">
    <source>
        <dbReference type="Proteomes" id="UP000001116"/>
    </source>
</evidence>
<gene>
    <name evidence="2" type="ordered locus">Krad_3695</name>
</gene>
<dbReference type="CDD" id="cd11614">
    <property type="entry name" value="SAF_CpaB_FlgA_like"/>
    <property type="match status" value="1"/>
</dbReference>